<evidence type="ECO:0000313" key="5">
    <source>
        <dbReference type="WBParaSite" id="MBELARI_LOCUS292"/>
    </source>
</evidence>
<reference evidence="4 5" key="1">
    <citation type="submission" date="2024-02" db="UniProtKB">
        <authorList>
            <consortium name="WormBaseParasite"/>
        </authorList>
    </citation>
    <scope>IDENTIFICATION</scope>
</reference>
<proteinExistence type="predicted"/>
<evidence type="ECO:0000313" key="3">
    <source>
        <dbReference type="Proteomes" id="UP000887575"/>
    </source>
</evidence>
<dbReference type="WBParaSite" id="MBELARI_LOCUS18152">
    <property type="protein sequence ID" value="MBELARI_LOCUS18152"/>
    <property type="gene ID" value="MBELARI_LOCUS18152"/>
</dbReference>
<dbReference type="WBParaSite" id="MBELARI_LOCUS292">
    <property type="protein sequence ID" value="MBELARI_LOCUS292"/>
    <property type="gene ID" value="MBELARI_LOCUS292"/>
</dbReference>
<keyword evidence="2" id="KW-0812">Transmembrane</keyword>
<feature type="transmembrane region" description="Helical" evidence="2">
    <location>
        <begin position="209"/>
        <end position="233"/>
    </location>
</feature>
<name>A0AAF3EX61_9BILA</name>
<feature type="region of interest" description="Disordered" evidence="1">
    <location>
        <begin position="20"/>
        <end position="42"/>
    </location>
</feature>
<keyword evidence="3" id="KW-1185">Reference proteome</keyword>
<dbReference type="AlphaFoldDB" id="A0AAF3EX61"/>
<dbReference type="Proteomes" id="UP000887575">
    <property type="component" value="Unassembled WGS sequence"/>
</dbReference>
<accession>A0AAF3EX61</accession>
<evidence type="ECO:0000313" key="4">
    <source>
        <dbReference type="WBParaSite" id="MBELARI_LOCUS18152"/>
    </source>
</evidence>
<keyword evidence="2" id="KW-0472">Membrane</keyword>
<keyword evidence="2" id="KW-1133">Transmembrane helix</keyword>
<evidence type="ECO:0000256" key="2">
    <source>
        <dbReference type="SAM" id="Phobius"/>
    </source>
</evidence>
<sequence>MQPSFTSSSINVQMKDELSLTSSTSRKGGLSPKCSQQMPPEHKKATTLKFTTLDDQRRAARVQLVLCNAYERPVFFTLKCSSTSISATPAGSGNIAAKSQARLFLTWQLPSYSSNWNEISSAKILLITNFRDQSGSDGQSPLEDRCSTRLTCFVNEDVVCNGSNPPTKQLILDALAKQNESRHGIASSSDSERWQTIDVREVVNAISDFYFQLSPGLRAVVIAILVFITYSILGKASAQGENNEMSQSQSQMII</sequence>
<organism evidence="3 4">
    <name type="scientific">Mesorhabditis belari</name>
    <dbReference type="NCBI Taxonomy" id="2138241"/>
    <lineage>
        <taxon>Eukaryota</taxon>
        <taxon>Metazoa</taxon>
        <taxon>Ecdysozoa</taxon>
        <taxon>Nematoda</taxon>
        <taxon>Chromadorea</taxon>
        <taxon>Rhabditida</taxon>
        <taxon>Rhabditina</taxon>
        <taxon>Rhabditomorpha</taxon>
        <taxon>Rhabditoidea</taxon>
        <taxon>Rhabditidae</taxon>
        <taxon>Mesorhabditinae</taxon>
        <taxon>Mesorhabditis</taxon>
    </lineage>
</organism>
<protein>
    <submittedName>
        <fullName evidence="4 5">Uncharacterized protein</fullName>
    </submittedName>
</protein>
<evidence type="ECO:0000256" key="1">
    <source>
        <dbReference type="SAM" id="MobiDB-lite"/>
    </source>
</evidence>